<keyword evidence="1" id="KW-1133">Transmembrane helix</keyword>
<evidence type="ECO:0000256" key="1">
    <source>
        <dbReference type="SAM" id="Phobius"/>
    </source>
</evidence>
<proteinExistence type="predicted"/>
<reference evidence="2 3" key="1">
    <citation type="journal article" date="2015" name="Genome Announc.">
        <title>Complete Genome Sequence and Annotation of Corynebacterium singulare DSM 44357, Isolated from a Human Semen Specimen.</title>
        <authorList>
            <person name="Merten M."/>
            <person name="Brinkrolf K."/>
            <person name="Albersmeier A."/>
            <person name="Kutter Y."/>
            <person name="Ruckert C."/>
            <person name="Tauch A."/>
        </authorList>
    </citation>
    <scope>NUCLEOTIDE SEQUENCE [LARGE SCALE GENOMIC DNA]</scope>
    <source>
        <strain evidence="2">IBS B52218</strain>
    </source>
</reference>
<name>A0A0B6EQT8_9CORY</name>
<keyword evidence="1" id="KW-0472">Membrane</keyword>
<evidence type="ECO:0000313" key="2">
    <source>
        <dbReference type="EMBL" id="AJI78892.1"/>
    </source>
</evidence>
<dbReference type="HOGENOM" id="CLU_1132118_0_0_11"/>
<dbReference type="STRING" id="161899.CSING_06800"/>
<sequence>MEHTPLRLPRTKLEIYEGDTANLVPVQARAHDAQPNSHVDTSGIREVIEDAGPQPGRLKLSAIAVWLPMVLVALFICRTAFSFSENGFGPSNSPHPGSDPFSWIPVFACIFSLIILGVGLWNVGKDIARARRLRTAWRNGWVEYRPALIGELVYLRSRTEGSEKNERTHFYYSAPLLILQPDGSLQNATSGEFRADYPNRLKSLGVAVAKESRIATVDSTRNSGWTVAAYRTDSQNPEAELPCGLSRKQIEAILQFAEQRWVT</sequence>
<feature type="transmembrane region" description="Helical" evidence="1">
    <location>
        <begin position="101"/>
        <end position="124"/>
    </location>
</feature>
<dbReference type="EMBL" id="CP010827">
    <property type="protein sequence ID" value="AJI78892.1"/>
    <property type="molecule type" value="Genomic_DNA"/>
</dbReference>
<protein>
    <submittedName>
        <fullName evidence="2">Uncharacterized protein</fullName>
    </submittedName>
</protein>
<organism evidence="2 3">
    <name type="scientific">Corynebacterium singulare</name>
    <dbReference type="NCBI Taxonomy" id="161899"/>
    <lineage>
        <taxon>Bacteria</taxon>
        <taxon>Bacillati</taxon>
        <taxon>Actinomycetota</taxon>
        <taxon>Actinomycetes</taxon>
        <taxon>Mycobacteriales</taxon>
        <taxon>Corynebacteriaceae</taxon>
        <taxon>Corynebacterium</taxon>
    </lineage>
</organism>
<dbReference type="Proteomes" id="UP000031890">
    <property type="component" value="Chromosome"/>
</dbReference>
<dbReference type="KEGG" id="csx:CSING_06800"/>
<dbReference type="OrthoDB" id="4422904at2"/>
<dbReference type="AlphaFoldDB" id="A0A0B6EQT8"/>
<feature type="transmembrane region" description="Helical" evidence="1">
    <location>
        <begin position="63"/>
        <end position="81"/>
    </location>
</feature>
<gene>
    <name evidence="2" type="ORF">CSING_06800</name>
</gene>
<dbReference type="RefSeq" id="WP_084226179.1">
    <property type="nucleotide sequence ID" value="NZ_CP010827.1"/>
</dbReference>
<keyword evidence="1" id="KW-0812">Transmembrane</keyword>
<evidence type="ECO:0000313" key="3">
    <source>
        <dbReference type="Proteomes" id="UP000031890"/>
    </source>
</evidence>
<accession>A0A0B6EQT8</accession>